<evidence type="ECO:0000313" key="1">
    <source>
        <dbReference type="EMBL" id="ANG63067.1"/>
    </source>
</evidence>
<sequence>MDVLSLGIEFKAPAVKQPRKMLRLAKDVVLQPWTAVDNMTAFPPKTVDEIIRLLESGLKSEISILDWIHLFDSKQVWDACHNEADVARSSARIYDAIAENTSLTHLALFRAALTVDGSGQYFPALLLQHIHLLSDSLTGWRKELLDIVLLSRSVDFIKIALLVAEADVSVHEFFTRYRLPKCTRLKQMTVNQIPHVCETIDLASHAGWCLYMVRESERPVGIQILEVLLNKREQEIKGNAYFLKWLDESCHPRNDDGYWFDLSGASHAAIRRLIPLSDFQYFKMLVSFLCRHDVASALGIDEHSQKQIKSRSLFWQHYEGQIVSLRVLVPGNTYANIMKFNKSASWLEKRSEEQGSEAIVIEFESVIVLEVLRGEASEIRVFEKNSRNINLLLKDKLPSLLTIRKSHQDAVHDHAICWQWACEAWLRKSYKIEPDDNIKRFKGLPPHASPYERNKGLPTPEKIILERRSQEVEQWAKSFFARERELGKYSVDGDEAKAHELLLLGRQLERMGDYKKMAASLESAAKLGNRSAMTMLAKYFLTKARSSPELRMRGEVWLKKAAKLGDLQARQWLGMD</sequence>
<proteinExistence type="predicted"/>
<dbReference type="Proteomes" id="UP000078070">
    <property type="component" value="Chromosome"/>
</dbReference>
<dbReference type="OrthoDB" id="5861318at2"/>
<dbReference type="SUPFAM" id="SSF81901">
    <property type="entry name" value="HCP-like"/>
    <property type="match status" value="1"/>
</dbReference>
<reference evidence="1 2" key="2">
    <citation type="journal article" date="2018" name="Int. J. Syst. Evol. Microbiol.">
        <title>Marinobacterium aestuarii sp. nov., a benzene-degrading marine bacterium isolated from estuary sediment.</title>
        <authorList>
            <person name="Bae S.S."/>
            <person name="Jung J."/>
            <person name="Chung D."/>
            <person name="Baek K."/>
        </authorList>
    </citation>
    <scope>NUCLEOTIDE SEQUENCE [LARGE SCALE GENOMIC DNA]</scope>
    <source>
        <strain evidence="1 2">ST58-10</strain>
    </source>
</reference>
<organism evidence="1 2">
    <name type="scientific">Marinobacterium aestuarii</name>
    <dbReference type="NCBI Taxonomy" id="1821621"/>
    <lineage>
        <taxon>Bacteria</taxon>
        <taxon>Pseudomonadati</taxon>
        <taxon>Pseudomonadota</taxon>
        <taxon>Gammaproteobacteria</taxon>
        <taxon>Oceanospirillales</taxon>
        <taxon>Oceanospirillaceae</taxon>
        <taxon>Marinobacterium</taxon>
    </lineage>
</organism>
<reference evidence="2" key="1">
    <citation type="submission" date="2016-05" db="EMBL/GenBank/DDBJ databases">
        <authorList>
            <person name="Baek K."/>
            <person name="Yang S.-J."/>
        </authorList>
    </citation>
    <scope>NUCLEOTIDE SEQUENCE [LARGE SCALE GENOMIC DNA]</scope>
    <source>
        <strain evidence="2">ST58-10</strain>
    </source>
</reference>
<keyword evidence="2" id="KW-1185">Reference proteome</keyword>
<evidence type="ECO:0000313" key="2">
    <source>
        <dbReference type="Proteomes" id="UP000078070"/>
    </source>
</evidence>
<protein>
    <submittedName>
        <fullName evidence="1">Uncharacterized protein</fullName>
    </submittedName>
</protein>
<gene>
    <name evidence="1" type="ORF">A8C75_11680</name>
</gene>
<dbReference type="STRING" id="1821621.A8C75_11680"/>
<dbReference type="KEGG" id="mars:A8C75_11680"/>
<accession>A0A1A9EYV1</accession>
<dbReference type="Gene3D" id="1.25.40.10">
    <property type="entry name" value="Tetratricopeptide repeat domain"/>
    <property type="match status" value="1"/>
</dbReference>
<name>A0A1A9EYV1_9GAMM</name>
<dbReference type="RefSeq" id="WP_067382339.1">
    <property type="nucleotide sequence ID" value="NZ_CP015839.1"/>
</dbReference>
<dbReference type="EMBL" id="CP015839">
    <property type="protein sequence ID" value="ANG63067.1"/>
    <property type="molecule type" value="Genomic_DNA"/>
</dbReference>
<dbReference type="InterPro" id="IPR011990">
    <property type="entry name" value="TPR-like_helical_dom_sf"/>
</dbReference>
<dbReference type="AlphaFoldDB" id="A0A1A9EYV1"/>